<feature type="domain" description="HTH araC/xylS-type" evidence="5">
    <location>
        <begin position="245"/>
        <end position="343"/>
    </location>
</feature>
<keyword evidence="1" id="KW-0805">Transcription regulation</keyword>
<feature type="region of interest" description="Disordered" evidence="4">
    <location>
        <begin position="1"/>
        <end position="32"/>
    </location>
</feature>
<keyword evidence="7" id="KW-1185">Reference proteome</keyword>
<sequence length="348" mass="39212">MADFQSNKNTPSLAVQPTLSAAGFNESPQDQTDRLMRNISRYDFKAFSDRLRFLHHQFTNPSLNQEDLWKSYLLAGCEMFSMEEAGFYKVLNPTRPRSLAQSDGMPAMCETVENTEKWLEIVGLALQNSEISAGNLSAEQVTMSTGSGVEYVPTKQYFAASVKVGEKDFGVLLFLSSSTSEVEHGELDRETLKLMAEGVARMIELRNVQPAGGSLDLEHFATDGVSGLREYMERAALPQLYGIPNRVVEILVERIGTQPLGIDHIAETLNLSKRTLQRRLQQQDLCFADIRDQVRFHFAIEYLIRGQDSIDSISSSLDFSDRTSFTNAFKRWTGLSPSTFRKLFRDYA</sequence>
<evidence type="ECO:0000256" key="3">
    <source>
        <dbReference type="ARBA" id="ARBA00023163"/>
    </source>
</evidence>
<keyword evidence="2 6" id="KW-0238">DNA-binding</keyword>
<comment type="caution">
    <text evidence="6">The sequence shown here is derived from an EMBL/GenBank/DDBJ whole genome shotgun (WGS) entry which is preliminary data.</text>
</comment>
<dbReference type="Proteomes" id="UP000528457">
    <property type="component" value="Unassembled WGS sequence"/>
</dbReference>
<gene>
    <name evidence="6" type="ORF">HNR48_002229</name>
</gene>
<dbReference type="InParanoid" id="A0A7X0MXE0"/>
<protein>
    <submittedName>
        <fullName evidence="6">AraC-like DNA-binding protein</fullName>
    </submittedName>
</protein>
<dbReference type="InterPro" id="IPR018060">
    <property type="entry name" value="HTH_AraC"/>
</dbReference>
<evidence type="ECO:0000259" key="5">
    <source>
        <dbReference type="PROSITE" id="PS01124"/>
    </source>
</evidence>
<keyword evidence="3" id="KW-0804">Transcription</keyword>
<organism evidence="6 7">
    <name type="scientific">Pseudoteredinibacter isoporae</name>
    <dbReference type="NCBI Taxonomy" id="570281"/>
    <lineage>
        <taxon>Bacteria</taxon>
        <taxon>Pseudomonadati</taxon>
        <taxon>Pseudomonadota</taxon>
        <taxon>Gammaproteobacteria</taxon>
        <taxon>Cellvibrionales</taxon>
        <taxon>Cellvibrionaceae</taxon>
        <taxon>Pseudoteredinibacter</taxon>
    </lineage>
</organism>
<dbReference type="PANTHER" id="PTHR47894:SF1">
    <property type="entry name" value="HTH-TYPE TRANSCRIPTIONAL REGULATOR VQSM"/>
    <property type="match status" value="1"/>
</dbReference>
<dbReference type="InterPro" id="IPR009057">
    <property type="entry name" value="Homeodomain-like_sf"/>
</dbReference>
<evidence type="ECO:0000256" key="2">
    <source>
        <dbReference type="ARBA" id="ARBA00023125"/>
    </source>
</evidence>
<dbReference type="AlphaFoldDB" id="A0A7X0MXE0"/>
<evidence type="ECO:0000313" key="7">
    <source>
        <dbReference type="Proteomes" id="UP000528457"/>
    </source>
</evidence>
<dbReference type="GO" id="GO:0000976">
    <property type="term" value="F:transcription cis-regulatory region binding"/>
    <property type="evidence" value="ECO:0007669"/>
    <property type="project" value="TreeGrafter"/>
</dbReference>
<evidence type="ECO:0000256" key="4">
    <source>
        <dbReference type="SAM" id="MobiDB-lite"/>
    </source>
</evidence>
<dbReference type="PANTHER" id="PTHR47894">
    <property type="entry name" value="HTH-TYPE TRANSCRIPTIONAL REGULATOR GADX"/>
    <property type="match status" value="1"/>
</dbReference>
<evidence type="ECO:0000313" key="6">
    <source>
        <dbReference type="EMBL" id="MBB6521944.1"/>
    </source>
</evidence>
<evidence type="ECO:0000256" key="1">
    <source>
        <dbReference type="ARBA" id="ARBA00023015"/>
    </source>
</evidence>
<dbReference type="PROSITE" id="PS01124">
    <property type="entry name" value="HTH_ARAC_FAMILY_2"/>
    <property type="match status" value="1"/>
</dbReference>
<dbReference type="GO" id="GO:0005829">
    <property type="term" value="C:cytosol"/>
    <property type="evidence" value="ECO:0007669"/>
    <property type="project" value="TreeGrafter"/>
</dbReference>
<dbReference type="SMART" id="SM00342">
    <property type="entry name" value="HTH_ARAC"/>
    <property type="match status" value="1"/>
</dbReference>
<accession>A0A7X0MXE0</accession>
<feature type="compositionally biased region" description="Polar residues" evidence="4">
    <location>
        <begin position="1"/>
        <end position="19"/>
    </location>
</feature>
<reference evidence="6 7" key="1">
    <citation type="submission" date="2020-08" db="EMBL/GenBank/DDBJ databases">
        <title>Genomic Encyclopedia of Type Strains, Phase IV (KMG-IV): sequencing the most valuable type-strain genomes for metagenomic binning, comparative biology and taxonomic classification.</title>
        <authorList>
            <person name="Goeker M."/>
        </authorList>
    </citation>
    <scope>NUCLEOTIDE SEQUENCE [LARGE SCALE GENOMIC DNA]</scope>
    <source>
        <strain evidence="6 7">DSM 22368</strain>
    </source>
</reference>
<name>A0A7X0MXE0_9GAMM</name>
<dbReference type="GO" id="GO:0003700">
    <property type="term" value="F:DNA-binding transcription factor activity"/>
    <property type="evidence" value="ECO:0007669"/>
    <property type="project" value="InterPro"/>
</dbReference>
<dbReference type="SUPFAM" id="SSF46689">
    <property type="entry name" value="Homeodomain-like"/>
    <property type="match status" value="1"/>
</dbReference>
<dbReference type="EMBL" id="JACHHT010000002">
    <property type="protein sequence ID" value="MBB6521944.1"/>
    <property type="molecule type" value="Genomic_DNA"/>
</dbReference>
<proteinExistence type="predicted"/>
<dbReference type="RefSeq" id="WP_243749484.1">
    <property type="nucleotide sequence ID" value="NZ_JAAONY010000002.1"/>
</dbReference>
<dbReference type="Pfam" id="PF12833">
    <property type="entry name" value="HTH_18"/>
    <property type="match status" value="1"/>
</dbReference>
<dbReference type="Gene3D" id="1.10.10.60">
    <property type="entry name" value="Homeodomain-like"/>
    <property type="match status" value="1"/>
</dbReference>